<dbReference type="PANTHER" id="PTHR24258">
    <property type="entry name" value="SERINE PROTEASE-RELATED"/>
    <property type="match status" value="1"/>
</dbReference>
<evidence type="ECO:0000256" key="1">
    <source>
        <dbReference type="ARBA" id="ARBA00004613"/>
    </source>
</evidence>
<dbReference type="PROSITE" id="PS50240">
    <property type="entry name" value="TRYPSIN_DOM"/>
    <property type="match status" value="1"/>
</dbReference>
<dbReference type="CDD" id="cd00190">
    <property type="entry name" value="Tryp_SPc"/>
    <property type="match status" value="1"/>
</dbReference>
<evidence type="ECO:0000256" key="2">
    <source>
        <dbReference type="ARBA" id="ARBA00022525"/>
    </source>
</evidence>
<dbReference type="SMART" id="SM00020">
    <property type="entry name" value="Tryp_SPc"/>
    <property type="match status" value="1"/>
</dbReference>
<dbReference type="AlphaFoldDB" id="A0AAW0WCU3"/>
<feature type="chain" id="PRO_5044717298" description="Peptidase S1 domain-containing protein" evidence="5">
    <location>
        <begin position="19"/>
        <end position="611"/>
    </location>
</feature>
<accession>A0AAW0WCU3</accession>
<feature type="domain" description="Peptidase S1" evidence="6">
    <location>
        <begin position="354"/>
        <end position="609"/>
    </location>
</feature>
<dbReference type="InterPro" id="IPR009003">
    <property type="entry name" value="Peptidase_S1_PA"/>
</dbReference>
<evidence type="ECO:0000313" key="8">
    <source>
        <dbReference type="Proteomes" id="UP001445076"/>
    </source>
</evidence>
<dbReference type="GO" id="GO:0005576">
    <property type="term" value="C:extracellular region"/>
    <property type="evidence" value="ECO:0007669"/>
    <property type="project" value="UniProtKB-SubCell"/>
</dbReference>
<dbReference type="Pfam" id="PF00089">
    <property type="entry name" value="Trypsin"/>
    <property type="match status" value="1"/>
</dbReference>
<dbReference type="EMBL" id="JARKIK010000070">
    <property type="protein sequence ID" value="KAK8728841.1"/>
    <property type="molecule type" value="Genomic_DNA"/>
</dbReference>
<comment type="caution">
    <text evidence="7">The sequence shown here is derived from an EMBL/GenBank/DDBJ whole genome shotgun (WGS) entry which is preliminary data.</text>
</comment>
<dbReference type="GO" id="GO:0006508">
    <property type="term" value="P:proteolysis"/>
    <property type="evidence" value="ECO:0007669"/>
    <property type="project" value="InterPro"/>
</dbReference>
<dbReference type="PRINTS" id="PR00722">
    <property type="entry name" value="CHYMOTRYPSIN"/>
</dbReference>
<dbReference type="PANTHER" id="PTHR24258:SF142">
    <property type="entry name" value="PEPTIDASE S1 DOMAIN-CONTAINING PROTEIN"/>
    <property type="match status" value="1"/>
</dbReference>
<comment type="subcellular location">
    <subcellularLocation>
        <location evidence="1">Secreted</location>
    </subcellularLocation>
</comment>
<dbReference type="FunFam" id="2.40.10.10:FF:000038">
    <property type="entry name" value="Serine protease"/>
    <property type="match status" value="1"/>
</dbReference>
<name>A0AAW0WCU3_CHEQU</name>
<dbReference type="Proteomes" id="UP001445076">
    <property type="component" value="Unassembled WGS sequence"/>
</dbReference>
<organism evidence="7 8">
    <name type="scientific">Cherax quadricarinatus</name>
    <name type="common">Australian red claw crayfish</name>
    <dbReference type="NCBI Taxonomy" id="27406"/>
    <lineage>
        <taxon>Eukaryota</taxon>
        <taxon>Metazoa</taxon>
        <taxon>Ecdysozoa</taxon>
        <taxon>Arthropoda</taxon>
        <taxon>Crustacea</taxon>
        <taxon>Multicrustacea</taxon>
        <taxon>Malacostraca</taxon>
        <taxon>Eumalacostraca</taxon>
        <taxon>Eucarida</taxon>
        <taxon>Decapoda</taxon>
        <taxon>Pleocyemata</taxon>
        <taxon>Astacidea</taxon>
        <taxon>Parastacoidea</taxon>
        <taxon>Parastacidae</taxon>
        <taxon>Cherax</taxon>
    </lineage>
</organism>
<dbReference type="InterPro" id="IPR001314">
    <property type="entry name" value="Peptidase_S1A"/>
</dbReference>
<dbReference type="GO" id="GO:0004252">
    <property type="term" value="F:serine-type endopeptidase activity"/>
    <property type="evidence" value="ECO:0007669"/>
    <property type="project" value="InterPro"/>
</dbReference>
<keyword evidence="8" id="KW-1185">Reference proteome</keyword>
<keyword evidence="5" id="KW-0732">Signal</keyword>
<keyword evidence="3" id="KW-1015">Disulfide bond</keyword>
<feature type="compositionally biased region" description="Low complexity" evidence="4">
    <location>
        <begin position="55"/>
        <end position="66"/>
    </location>
</feature>
<feature type="region of interest" description="Disordered" evidence="4">
    <location>
        <begin position="54"/>
        <end position="77"/>
    </location>
</feature>
<reference evidence="7" key="2">
    <citation type="submission" date="2024-01" db="EMBL/GenBank/DDBJ databases">
        <authorList>
            <person name="He J."/>
            <person name="Wang M."/>
            <person name="Zheng J."/>
            <person name="Liu Z."/>
        </authorList>
    </citation>
    <scope>NUCLEOTIDE SEQUENCE</scope>
    <source>
        <strain evidence="7">ZL_2023a</strain>
        <tissue evidence="7">Muscle</tissue>
    </source>
</reference>
<protein>
    <recommendedName>
        <fullName evidence="6">Peptidase S1 domain-containing protein</fullName>
    </recommendedName>
</protein>
<dbReference type="InterPro" id="IPR043504">
    <property type="entry name" value="Peptidase_S1_PA_chymotrypsin"/>
</dbReference>
<proteinExistence type="predicted"/>
<dbReference type="EMBL" id="JARKIK010000070">
    <property type="protein sequence ID" value="KAK8728840.1"/>
    <property type="molecule type" value="Genomic_DNA"/>
</dbReference>
<dbReference type="SUPFAM" id="SSF50494">
    <property type="entry name" value="Trypsin-like serine proteases"/>
    <property type="match status" value="1"/>
</dbReference>
<evidence type="ECO:0000259" key="6">
    <source>
        <dbReference type="PROSITE" id="PS50240"/>
    </source>
</evidence>
<feature type="signal peptide" evidence="5">
    <location>
        <begin position="1"/>
        <end position="18"/>
    </location>
</feature>
<dbReference type="InterPro" id="IPR001254">
    <property type="entry name" value="Trypsin_dom"/>
</dbReference>
<reference evidence="7 8" key="1">
    <citation type="journal article" date="2024" name="BMC Genomics">
        <title>Genome assembly of redclaw crayfish (Cherax quadricarinatus) provides insights into its immune adaptation and hypoxia tolerance.</title>
        <authorList>
            <person name="Liu Z."/>
            <person name="Zheng J."/>
            <person name="Li H."/>
            <person name="Fang K."/>
            <person name="Wang S."/>
            <person name="He J."/>
            <person name="Zhou D."/>
            <person name="Weng S."/>
            <person name="Chi M."/>
            <person name="Gu Z."/>
            <person name="He J."/>
            <person name="Li F."/>
            <person name="Wang M."/>
        </authorList>
    </citation>
    <scope>NUCLEOTIDE SEQUENCE [LARGE SCALE GENOMIC DNA]</scope>
    <source>
        <strain evidence="7">ZL_2023a</strain>
    </source>
</reference>
<dbReference type="Gene3D" id="2.40.10.10">
    <property type="entry name" value="Trypsin-like serine proteases"/>
    <property type="match status" value="2"/>
</dbReference>
<sequence>MIKTCLSVTVCLLVGVVAEDWSWGRDTNPAPLASGPPLSNTASGSLPLPDIPNVSLPLPLESHSPPNTSSQDAVEEDRQPRLLGLSQKLCSIGIGINCNKKTPLVNTNTIPVSTYASVPVPGPFPSQVQGSISGLRPFMVPPQPIPQQHFSVPPNPAFQQKIHHSPTVVQHHHEHTHIHHNNGGRPAAISGPVNIGGIQPAFIEQNAIYRPELQAYREECQCVHASYCPIYDVVARSHPSDIRNLIDARNKGSEIFSNATDVEDNVTTTVAPEDVNNNSSARLAKILSINDSHSDTRVRRETLDHPDIPQNATFDAQGRTLSYFPGRVGCGAAYVCCRNPQFPAPPKYTCGRRHSGGVLARVKTPNHVKGETDFGEYPWHVAILKYSDEYVCGGALIDDRHVLTVAHCVDGLNPLELKLRLGEWDVSGPVEFYSHVELKAEFLTVHPEYYAGNLQNDIALIRMQGYLDFSSNPHISPVCLPDSYNSFVGQRCHSTGWGKDAFGNQGRYQSILQEVELPVVGHHQCQEALRHTRLGASFTLHQGMLCAGGEQGRDTCKGDGGGPLVCEGRDGRFQLAGLVSWGVECGVSGLPGVYVHVAYYTRWINTITSAP</sequence>
<evidence type="ECO:0000313" key="7">
    <source>
        <dbReference type="EMBL" id="KAK8728840.1"/>
    </source>
</evidence>
<gene>
    <name evidence="7" type="ORF">OTU49_017470</name>
</gene>
<evidence type="ECO:0000256" key="4">
    <source>
        <dbReference type="SAM" id="MobiDB-lite"/>
    </source>
</evidence>
<evidence type="ECO:0000256" key="3">
    <source>
        <dbReference type="ARBA" id="ARBA00023157"/>
    </source>
</evidence>
<keyword evidence="2" id="KW-0964">Secreted</keyword>
<evidence type="ECO:0000256" key="5">
    <source>
        <dbReference type="SAM" id="SignalP"/>
    </source>
</evidence>